<feature type="compositionally biased region" description="Basic residues" evidence="5">
    <location>
        <begin position="64"/>
        <end position="84"/>
    </location>
</feature>
<dbReference type="Pfam" id="PF00505">
    <property type="entry name" value="HMG_box"/>
    <property type="match status" value="1"/>
</dbReference>
<evidence type="ECO:0000256" key="3">
    <source>
        <dbReference type="ARBA" id="ARBA00023163"/>
    </source>
</evidence>
<name>Q8X1Y2_ZYMTR</name>
<keyword evidence="2 4" id="KW-0238">DNA-binding</keyword>
<dbReference type="PANTHER" id="PTHR10270:SF161">
    <property type="entry name" value="SEX-DETERMINING REGION Y PROTEIN"/>
    <property type="match status" value="1"/>
</dbReference>
<dbReference type="SMART" id="SM00398">
    <property type="entry name" value="HMG"/>
    <property type="match status" value="1"/>
</dbReference>
<keyword evidence="1" id="KW-0805">Transcription regulation</keyword>
<proteinExistence type="predicted"/>
<dbReference type="Gene3D" id="1.10.30.10">
    <property type="entry name" value="High mobility group box domain"/>
    <property type="match status" value="1"/>
</dbReference>
<accession>Q8X1Y2</accession>
<dbReference type="PANTHER" id="PTHR10270">
    <property type="entry name" value="SOX TRANSCRIPTION FACTOR"/>
    <property type="match status" value="1"/>
</dbReference>
<dbReference type="PROSITE" id="PS50118">
    <property type="entry name" value="HMG_BOX_2"/>
    <property type="match status" value="1"/>
</dbReference>
<evidence type="ECO:0000259" key="6">
    <source>
        <dbReference type="PROSITE" id="PS50118"/>
    </source>
</evidence>
<dbReference type="FunFam" id="1.10.30.10:FF:000041">
    <property type="entry name" value="HMG box family protein"/>
    <property type="match status" value="1"/>
</dbReference>
<sequence>MIFFEVLTRFFPVSTETFRSPRQPNAHLISSPSESLPQAHTSPRSGTKLQNGCSRHSVWSRPAAPKRRRHDRRHRRGHRRRLFRSSHQDSPRHHARALRHQCYANQVGVSCPAYALSFHTLIFCRRITGNVVWNVAFEPDTSTVYAYHTGASEATRSDVMVDHSTDGPAIEFLKKDADGKIKRPKNAFLIYRLEHHALTAALNPDMHNNDISKVIGKRWSSESQEVRDQYKQKAEEEKRQHAIEHPGYQYKPRKPSEKKRRMTKKKLAKLADVVENVRERQHFRAVVNPTPPAAGMTAATQAALPAAPMPYPVNLGAPMPMPVAPTMTYAHAFLNPLPAYTTTAPAPVQNRISAGQSNSSAAQLRQSMLNNADFDMEQYFNTVQFEIDFSSRQI</sequence>
<feature type="compositionally biased region" description="Polar residues" evidence="5">
    <location>
        <begin position="18"/>
        <end position="54"/>
    </location>
</feature>
<feature type="compositionally biased region" description="Basic residues" evidence="5">
    <location>
        <begin position="251"/>
        <end position="262"/>
    </location>
</feature>
<organism evidence="7">
    <name type="scientific">Zymoseptoria tritici</name>
    <name type="common">Speckled leaf blotch fungus</name>
    <name type="synonym">Septoria tritici</name>
    <dbReference type="NCBI Taxonomy" id="1047171"/>
    <lineage>
        <taxon>Eukaryota</taxon>
        <taxon>Fungi</taxon>
        <taxon>Dikarya</taxon>
        <taxon>Ascomycota</taxon>
        <taxon>Pezizomycotina</taxon>
        <taxon>Dothideomycetes</taxon>
        <taxon>Dothideomycetidae</taxon>
        <taxon>Mycosphaerellales</taxon>
        <taxon>Mycosphaerellaceae</taxon>
        <taxon>Zymoseptoria</taxon>
    </lineage>
</organism>
<feature type="DNA-binding region" description="HMG box" evidence="4">
    <location>
        <begin position="181"/>
        <end position="249"/>
    </location>
</feature>
<dbReference type="CDD" id="cd01389">
    <property type="entry name" value="HMG-box_ROX1-like"/>
    <property type="match status" value="1"/>
</dbReference>
<feature type="region of interest" description="Disordered" evidence="5">
    <location>
        <begin position="18"/>
        <end position="94"/>
    </location>
</feature>
<dbReference type="GO" id="GO:0001228">
    <property type="term" value="F:DNA-binding transcription activator activity, RNA polymerase II-specific"/>
    <property type="evidence" value="ECO:0007669"/>
    <property type="project" value="TreeGrafter"/>
</dbReference>
<evidence type="ECO:0000256" key="4">
    <source>
        <dbReference type="PROSITE-ProRule" id="PRU00267"/>
    </source>
</evidence>
<evidence type="ECO:0000256" key="5">
    <source>
        <dbReference type="SAM" id="MobiDB-lite"/>
    </source>
</evidence>
<dbReference type="EMBL" id="AF440398">
    <property type="protein sequence ID" value="AAL30836.1"/>
    <property type="molecule type" value="Genomic_DNA"/>
</dbReference>
<protein>
    <submittedName>
        <fullName evidence="7">Mating type 1-2 protein</fullName>
    </submittedName>
</protein>
<feature type="region of interest" description="Disordered" evidence="5">
    <location>
        <begin position="237"/>
        <end position="262"/>
    </location>
</feature>
<dbReference type="AlphaFoldDB" id="Q8X1Y2"/>
<evidence type="ECO:0000256" key="1">
    <source>
        <dbReference type="ARBA" id="ARBA00023015"/>
    </source>
</evidence>
<evidence type="ECO:0000313" key="7">
    <source>
        <dbReference type="EMBL" id="AAL30836.1"/>
    </source>
</evidence>
<dbReference type="InterPro" id="IPR009071">
    <property type="entry name" value="HMG_box_dom"/>
</dbReference>
<dbReference type="InterPro" id="IPR036910">
    <property type="entry name" value="HMG_box_dom_sf"/>
</dbReference>
<dbReference type="InterPro" id="IPR050140">
    <property type="entry name" value="SRY-related_HMG-box_TF-like"/>
</dbReference>
<keyword evidence="4" id="KW-0539">Nucleus</keyword>
<dbReference type="VEuPathDB" id="FungiDB:ZT3D1_G11296"/>
<dbReference type="GO" id="GO:0030154">
    <property type="term" value="P:cell differentiation"/>
    <property type="evidence" value="ECO:0007669"/>
    <property type="project" value="TreeGrafter"/>
</dbReference>
<dbReference type="GO" id="GO:0000978">
    <property type="term" value="F:RNA polymerase II cis-regulatory region sequence-specific DNA binding"/>
    <property type="evidence" value="ECO:0007669"/>
    <property type="project" value="TreeGrafter"/>
</dbReference>
<gene>
    <name evidence="7" type="primary">mat1-2</name>
</gene>
<evidence type="ECO:0000256" key="2">
    <source>
        <dbReference type="ARBA" id="ARBA00023125"/>
    </source>
</evidence>
<keyword evidence="3" id="KW-0804">Transcription</keyword>
<dbReference type="GO" id="GO:0000122">
    <property type="term" value="P:negative regulation of transcription by RNA polymerase II"/>
    <property type="evidence" value="ECO:0007669"/>
    <property type="project" value="TreeGrafter"/>
</dbReference>
<feature type="domain" description="HMG box" evidence="6">
    <location>
        <begin position="181"/>
        <end position="249"/>
    </location>
</feature>
<dbReference type="SUPFAM" id="SSF47095">
    <property type="entry name" value="HMG-box"/>
    <property type="match status" value="1"/>
</dbReference>
<dbReference type="GO" id="GO:0005634">
    <property type="term" value="C:nucleus"/>
    <property type="evidence" value="ECO:0007669"/>
    <property type="project" value="UniProtKB-UniRule"/>
</dbReference>
<reference evidence="7" key="1">
    <citation type="journal article" date="2002" name="Fungal Genet. Biol.">
        <title>Isolation and characterization of the mating-type idiomorphs from the wheat septoria leaf blotch fungus Mycosphaerella graminicola.</title>
        <authorList>
            <person name="Waalwijk C."/>
            <person name="Mendes O."/>
            <person name="Verstappen E.C."/>
            <person name="de Waard M.A."/>
            <person name="Kema G.H."/>
        </authorList>
    </citation>
    <scope>NUCLEOTIDE SEQUENCE</scope>
</reference>